<protein>
    <submittedName>
        <fullName evidence="3">Str. FM013</fullName>
    </submittedName>
</protein>
<dbReference type="InterPro" id="IPR049326">
    <property type="entry name" value="Rhodopsin_dom_fungi"/>
</dbReference>
<organism evidence="3 4">
    <name type="scientific">Penicillium camemberti (strain FM 013)</name>
    <dbReference type="NCBI Taxonomy" id="1429867"/>
    <lineage>
        <taxon>Eukaryota</taxon>
        <taxon>Fungi</taxon>
        <taxon>Dikarya</taxon>
        <taxon>Ascomycota</taxon>
        <taxon>Pezizomycotina</taxon>
        <taxon>Eurotiomycetes</taxon>
        <taxon>Eurotiomycetidae</taxon>
        <taxon>Eurotiales</taxon>
        <taxon>Aspergillaceae</taxon>
        <taxon>Penicillium</taxon>
    </lineage>
</organism>
<name>A0A0G4PRF3_PENC3</name>
<dbReference type="Pfam" id="PF20684">
    <property type="entry name" value="Fung_rhodopsin"/>
    <property type="match status" value="1"/>
</dbReference>
<feature type="transmembrane region" description="Helical" evidence="1">
    <location>
        <begin position="6"/>
        <end position="31"/>
    </location>
</feature>
<proteinExistence type="predicted"/>
<dbReference type="STRING" id="1429867.A0A0G4PRF3"/>
<feature type="transmembrane region" description="Helical" evidence="1">
    <location>
        <begin position="38"/>
        <end position="62"/>
    </location>
</feature>
<feature type="transmembrane region" description="Helical" evidence="1">
    <location>
        <begin position="235"/>
        <end position="257"/>
    </location>
</feature>
<feature type="transmembrane region" description="Helical" evidence="1">
    <location>
        <begin position="197"/>
        <end position="215"/>
    </location>
</feature>
<dbReference type="PANTHER" id="PTHR38794:SF1">
    <property type="entry name" value="INTEGRAL MEMBRANE PROTEIN"/>
    <property type="match status" value="1"/>
</dbReference>
<evidence type="ECO:0000256" key="1">
    <source>
        <dbReference type="SAM" id="Phobius"/>
    </source>
</evidence>
<keyword evidence="1" id="KW-0472">Membrane</keyword>
<dbReference type="AlphaFoldDB" id="A0A0G4PRF3"/>
<keyword evidence="1" id="KW-0812">Transmembrane</keyword>
<feature type="transmembrane region" description="Helical" evidence="1">
    <location>
        <begin position="123"/>
        <end position="143"/>
    </location>
</feature>
<evidence type="ECO:0000313" key="3">
    <source>
        <dbReference type="EMBL" id="CRL28980.1"/>
    </source>
</evidence>
<dbReference type="EMBL" id="HG793165">
    <property type="protein sequence ID" value="CRL28980.1"/>
    <property type="molecule type" value="Genomic_DNA"/>
</dbReference>
<evidence type="ECO:0000313" key="4">
    <source>
        <dbReference type="Proteomes" id="UP000053732"/>
    </source>
</evidence>
<sequence length="273" mass="30046">MDDQTATLKILSLFLVIVSIGAVATCLLTSWNLLRRKILVLTLLLGTLASSTIAGATTSVAATRGLGRPLSNDADGQLPDLFKAIYVSEIFHVITVGLGKLAFMVIFYTILSGSSLTTITRSISAVVCFLVLWTLTMSIVVSLQCQPPKVWNLSGKCFNLTALWKYFGAMNIAIESLLFIVPSVLVYRLHMPLQKRLVAIAFLSVRTLNIVVSGIQLRHVNGFDNDQRSLSMSLWPWMMCSQVLHTVTIISACVPFLREFLESFPSGMFKPIN</sequence>
<feature type="domain" description="Rhodopsin" evidence="2">
    <location>
        <begin position="48"/>
        <end position="262"/>
    </location>
</feature>
<feature type="transmembrane region" description="Helical" evidence="1">
    <location>
        <begin position="90"/>
        <end position="111"/>
    </location>
</feature>
<reference evidence="3 4" key="1">
    <citation type="journal article" date="2014" name="Nat. Commun.">
        <title>Multiple recent horizontal transfers of a large genomic region in cheese making fungi.</title>
        <authorList>
            <person name="Cheeseman K."/>
            <person name="Ropars J."/>
            <person name="Renault P."/>
            <person name="Dupont J."/>
            <person name="Gouzy J."/>
            <person name="Branca A."/>
            <person name="Abraham A.L."/>
            <person name="Ceppi M."/>
            <person name="Conseiller E."/>
            <person name="Debuchy R."/>
            <person name="Malagnac F."/>
            <person name="Goarin A."/>
            <person name="Silar P."/>
            <person name="Lacoste S."/>
            <person name="Sallet E."/>
            <person name="Bensimon A."/>
            <person name="Giraud T."/>
            <person name="Brygoo Y."/>
        </authorList>
    </citation>
    <scope>NUCLEOTIDE SEQUENCE [LARGE SCALE GENOMIC DNA]</scope>
    <source>
        <strain evidence="4">FM 013</strain>
    </source>
</reference>
<evidence type="ECO:0000259" key="2">
    <source>
        <dbReference type="Pfam" id="PF20684"/>
    </source>
</evidence>
<dbReference type="PANTHER" id="PTHR38794">
    <property type="entry name" value="INTEGRAL MEMBRANE PROTEIN"/>
    <property type="match status" value="1"/>
</dbReference>
<gene>
    <name evidence="3" type="ORF">PCAMFM013_S032g000016</name>
</gene>
<keyword evidence="4" id="KW-1185">Reference proteome</keyword>
<accession>A0A0G4PRF3</accession>
<keyword evidence="1" id="KW-1133">Transmembrane helix</keyword>
<dbReference type="Proteomes" id="UP000053732">
    <property type="component" value="Unassembled WGS sequence"/>
</dbReference>
<feature type="transmembrane region" description="Helical" evidence="1">
    <location>
        <begin position="163"/>
        <end position="185"/>
    </location>
</feature>